<proteinExistence type="inferred from homology"/>
<evidence type="ECO:0000256" key="9">
    <source>
        <dbReference type="ARBA" id="ARBA00023235"/>
    </source>
</evidence>
<keyword evidence="8" id="KW-0299">Galactose metabolism</keyword>
<name>A0AAP5KDS4_9ENTE</name>
<comment type="similarity">
    <text evidence="4 11">Belongs to the NAD(P)-dependent epimerase/dehydratase family.</text>
</comment>
<keyword evidence="7 11" id="KW-0520">NAD</keyword>
<dbReference type="InterPro" id="IPR036291">
    <property type="entry name" value="NAD(P)-bd_dom_sf"/>
</dbReference>
<dbReference type="Proteomes" id="UP001254770">
    <property type="component" value="Unassembled WGS sequence"/>
</dbReference>
<keyword evidence="9 11" id="KW-0413">Isomerase</keyword>
<evidence type="ECO:0000256" key="7">
    <source>
        <dbReference type="ARBA" id="ARBA00023027"/>
    </source>
</evidence>
<dbReference type="InterPro" id="IPR005886">
    <property type="entry name" value="UDP_G4E"/>
</dbReference>
<sequence length="327" mass="36466">MTILVVGGAGYIGSNAVDALIAQGYETVVVDNLVTGFREAVHKEARFYKGDIRDKSFLCSVFQKEDIEAVMHFAALSLGRESMEQPLDYFSNNVGGTQVLLEVMEEFSVKNIVFSSSATVYGNTEKVPVKETSALAPINPYGETKRMMETMMDWQSKAKGLRFIALRYFNVAGAKKNGTLGEVRQRLIPMILQKALKDEAMLLFGDDYDTPDGTCIRDFIHVLDLVEAHILALNYLTNGGESQILNVGSGKGCSNLEVVQAARKVTKKPIPIKVKPRVKGDSAILVASNDKIERLLNWHPAQSEIEEILTDAWRFQERYPFGYRNDR</sequence>
<comment type="pathway">
    <text evidence="3 11">Carbohydrate metabolism; galactose metabolism.</text>
</comment>
<evidence type="ECO:0000256" key="8">
    <source>
        <dbReference type="ARBA" id="ARBA00023144"/>
    </source>
</evidence>
<keyword evidence="10 11" id="KW-0119">Carbohydrate metabolism</keyword>
<evidence type="ECO:0000256" key="3">
    <source>
        <dbReference type="ARBA" id="ARBA00004947"/>
    </source>
</evidence>
<dbReference type="SUPFAM" id="SSF51735">
    <property type="entry name" value="NAD(P)-binding Rossmann-fold domains"/>
    <property type="match status" value="1"/>
</dbReference>
<evidence type="ECO:0000313" key="13">
    <source>
        <dbReference type="EMBL" id="MDT2545682.1"/>
    </source>
</evidence>
<dbReference type="AlphaFoldDB" id="A0AAP5KDS4"/>
<evidence type="ECO:0000256" key="11">
    <source>
        <dbReference type="RuleBase" id="RU366046"/>
    </source>
</evidence>
<evidence type="ECO:0000259" key="12">
    <source>
        <dbReference type="Pfam" id="PF01370"/>
    </source>
</evidence>
<comment type="cofactor">
    <cofactor evidence="2 11">
        <name>NAD(+)</name>
        <dbReference type="ChEBI" id="CHEBI:57540"/>
    </cofactor>
</comment>
<dbReference type="GO" id="GO:0033499">
    <property type="term" value="P:galactose catabolic process via UDP-galactose, Leloir pathway"/>
    <property type="evidence" value="ECO:0007669"/>
    <property type="project" value="TreeGrafter"/>
</dbReference>
<dbReference type="PANTHER" id="PTHR43725:SF53">
    <property type="entry name" value="UDP-ARABINOSE 4-EPIMERASE 1"/>
    <property type="match status" value="1"/>
</dbReference>
<dbReference type="Pfam" id="PF01370">
    <property type="entry name" value="Epimerase"/>
    <property type="match status" value="1"/>
</dbReference>
<dbReference type="NCBIfam" id="TIGR01179">
    <property type="entry name" value="galE"/>
    <property type="match status" value="1"/>
</dbReference>
<dbReference type="GO" id="GO:0003978">
    <property type="term" value="F:UDP-glucose 4-epimerase activity"/>
    <property type="evidence" value="ECO:0007669"/>
    <property type="project" value="UniProtKB-UniRule"/>
</dbReference>
<organism evidence="13 14">
    <name type="scientific">Enterococcus raffinosus</name>
    <dbReference type="NCBI Taxonomy" id="71452"/>
    <lineage>
        <taxon>Bacteria</taxon>
        <taxon>Bacillati</taxon>
        <taxon>Bacillota</taxon>
        <taxon>Bacilli</taxon>
        <taxon>Lactobacillales</taxon>
        <taxon>Enterococcaceae</taxon>
        <taxon>Enterococcus</taxon>
    </lineage>
</organism>
<comment type="catalytic activity">
    <reaction evidence="1 11">
        <text>UDP-alpha-D-glucose = UDP-alpha-D-galactose</text>
        <dbReference type="Rhea" id="RHEA:22168"/>
        <dbReference type="ChEBI" id="CHEBI:58885"/>
        <dbReference type="ChEBI" id="CHEBI:66914"/>
        <dbReference type="EC" id="5.1.3.2"/>
    </reaction>
</comment>
<dbReference type="Gene3D" id="3.90.25.10">
    <property type="entry name" value="UDP-galactose 4-epimerase, domain 1"/>
    <property type="match status" value="1"/>
</dbReference>
<reference evidence="13" key="1">
    <citation type="submission" date="2023-03" db="EMBL/GenBank/DDBJ databases">
        <authorList>
            <person name="Shen W."/>
            <person name="Cai J."/>
        </authorList>
    </citation>
    <scope>NUCLEOTIDE SEQUENCE</scope>
    <source>
        <strain evidence="13">Y15</strain>
    </source>
</reference>
<evidence type="ECO:0000256" key="5">
    <source>
        <dbReference type="ARBA" id="ARBA00013189"/>
    </source>
</evidence>
<evidence type="ECO:0000256" key="6">
    <source>
        <dbReference type="ARBA" id="ARBA00018569"/>
    </source>
</evidence>
<evidence type="ECO:0000256" key="2">
    <source>
        <dbReference type="ARBA" id="ARBA00001911"/>
    </source>
</evidence>
<evidence type="ECO:0000256" key="4">
    <source>
        <dbReference type="ARBA" id="ARBA00007637"/>
    </source>
</evidence>
<dbReference type="InterPro" id="IPR001509">
    <property type="entry name" value="Epimerase_deHydtase"/>
</dbReference>
<dbReference type="EMBL" id="JARPXL010000017">
    <property type="protein sequence ID" value="MDT2545682.1"/>
    <property type="molecule type" value="Genomic_DNA"/>
</dbReference>
<protein>
    <recommendedName>
        <fullName evidence="6 11">UDP-glucose 4-epimerase</fullName>
        <ecNumber evidence="5 11">5.1.3.2</ecNumber>
    </recommendedName>
</protein>
<accession>A0AAP5KDS4</accession>
<dbReference type="CDD" id="cd05247">
    <property type="entry name" value="UDP_G4E_1_SDR_e"/>
    <property type="match status" value="1"/>
</dbReference>
<dbReference type="Gene3D" id="3.40.50.720">
    <property type="entry name" value="NAD(P)-binding Rossmann-like Domain"/>
    <property type="match status" value="1"/>
</dbReference>
<dbReference type="RefSeq" id="WP_070509649.1">
    <property type="nucleotide sequence ID" value="NZ_CP072889.1"/>
</dbReference>
<feature type="domain" description="NAD-dependent epimerase/dehydratase" evidence="12">
    <location>
        <begin position="3"/>
        <end position="248"/>
    </location>
</feature>
<dbReference type="EC" id="5.1.3.2" evidence="5 11"/>
<comment type="subunit">
    <text evidence="11">Homodimer.</text>
</comment>
<evidence type="ECO:0000256" key="1">
    <source>
        <dbReference type="ARBA" id="ARBA00000083"/>
    </source>
</evidence>
<gene>
    <name evidence="13" type="primary">galE</name>
    <name evidence="13" type="ORF">P7D69_15135</name>
</gene>
<evidence type="ECO:0000313" key="14">
    <source>
        <dbReference type="Proteomes" id="UP001254770"/>
    </source>
</evidence>
<dbReference type="GeneID" id="67041863"/>
<evidence type="ECO:0000256" key="10">
    <source>
        <dbReference type="ARBA" id="ARBA00023277"/>
    </source>
</evidence>
<comment type="caution">
    <text evidence="13">The sequence shown here is derived from an EMBL/GenBank/DDBJ whole genome shotgun (WGS) entry which is preliminary data.</text>
</comment>
<dbReference type="PANTHER" id="PTHR43725">
    <property type="entry name" value="UDP-GLUCOSE 4-EPIMERASE"/>
    <property type="match status" value="1"/>
</dbReference>